<evidence type="ECO:0000256" key="1">
    <source>
        <dbReference type="ARBA" id="ARBA00009913"/>
    </source>
</evidence>
<dbReference type="Proteomes" id="UP000036045">
    <property type="component" value="Unassembled WGS sequence"/>
</dbReference>
<organism evidence="2 3">
    <name type="scientific">Niallia circulans</name>
    <name type="common">Bacillus circulans</name>
    <dbReference type="NCBI Taxonomy" id="1397"/>
    <lineage>
        <taxon>Bacteria</taxon>
        <taxon>Bacillati</taxon>
        <taxon>Bacillota</taxon>
        <taxon>Bacilli</taxon>
        <taxon>Bacillales</taxon>
        <taxon>Bacillaceae</taxon>
        <taxon>Niallia</taxon>
    </lineage>
</organism>
<dbReference type="OrthoDB" id="2731197at2"/>
<dbReference type="SUPFAM" id="SSF53041">
    <property type="entry name" value="Resolvase-like"/>
    <property type="match status" value="1"/>
</dbReference>
<dbReference type="GO" id="GO:0003677">
    <property type="term" value="F:DNA binding"/>
    <property type="evidence" value="ECO:0007669"/>
    <property type="project" value="InterPro"/>
</dbReference>
<dbReference type="InterPro" id="IPR036162">
    <property type="entry name" value="Resolvase-like_N_sf"/>
</dbReference>
<dbReference type="PROSITE" id="PS51736">
    <property type="entry name" value="RECOMBINASES_3"/>
    <property type="match status" value="1"/>
</dbReference>
<name>A0A0J1HUM7_NIACI</name>
<dbReference type="GeneID" id="56349530"/>
<dbReference type="InterPro" id="IPR050639">
    <property type="entry name" value="SSR_resolvase"/>
</dbReference>
<reference evidence="2 3" key="1">
    <citation type="submission" date="2015-05" db="EMBL/GenBank/DDBJ databases">
        <title>Whole genome sequence and identification of bacterial endophytes from Costus igneus.</title>
        <authorList>
            <person name="Lee Y.P."/>
            <person name="Gan H.M."/>
            <person name="Eng W."/>
            <person name="Wheatley M.S."/>
            <person name="Caraballo A."/>
            <person name="Polter S."/>
            <person name="Savka M.A."/>
            <person name="Hudson A.O."/>
        </authorList>
    </citation>
    <scope>NUCLEOTIDE SEQUENCE [LARGE SCALE GENOMIC DNA]</scope>
    <source>
        <strain evidence="2 3">RIT379</strain>
    </source>
</reference>
<comment type="similarity">
    <text evidence="1">Belongs to the site-specific recombinase resolvase family.</text>
</comment>
<dbReference type="GO" id="GO:0000150">
    <property type="term" value="F:DNA strand exchange activity"/>
    <property type="evidence" value="ECO:0007669"/>
    <property type="project" value="InterPro"/>
</dbReference>
<dbReference type="Pfam" id="PF00239">
    <property type="entry name" value="Resolvase"/>
    <property type="match status" value="1"/>
</dbReference>
<dbReference type="CDD" id="cd00338">
    <property type="entry name" value="Ser_Recombinase"/>
    <property type="match status" value="1"/>
</dbReference>
<evidence type="ECO:0000313" key="3">
    <source>
        <dbReference type="Proteomes" id="UP000036045"/>
    </source>
</evidence>
<dbReference type="PANTHER" id="PTHR30461">
    <property type="entry name" value="DNA-INVERTASE FROM LAMBDOID PROPHAGE"/>
    <property type="match status" value="1"/>
</dbReference>
<dbReference type="PANTHER" id="PTHR30461:SF26">
    <property type="entry name" value="RESOLVASE HOMOLOG YNEB"/>
    <property type="match status" value="1"/>
</dbReference>
<accession>A0A0J1HUM7</accession>
<dbReference type="AlphaFoldDB" id="A0A0J1HUM7"/>
<dbReference type="Gene3D" id="3.40.50.1390">
    <property type="entry name" value="Resolvase, N-terminal catalytic domain"/>
    <property type="match status" value="1"/>
</dbReference>
<protein>
    <submittedName>
        <fullName evidence="2">Resolvase</fullName>
    </submittedName>
</protein>
<dbReference type="PATRIC" id="fig|1397.4.peg.4464"/>
<keyword evidence="3" id="KW-1185">Reference proteome</keyword>
<dbReference type="EMBL" id="LDPH01000048">
    <property type="protein sequence ID" value="KLV17402.1"/>
    <property type="molecule type" value="Genomic_DNA"/>
</dbReference>
<comment type="caution">
    <text evidence="2">The sequence shown here is derived from an EMBL/GenBank/DDBJ whole genome shotgun (WGS) entry which is preliminary data.</text>
</comment>
<dbReference type="RefSeq" id="WP_047944819.1">
    <property type="nucleotide sequence ID" value="NZ_CP053989.1"/>
</dbReference>
<dbReference type="InterPro" id="IPR006119">
    <property type="entry name" value="Resolv_N"/>
</dbReference>
<gene>
    <name evidence="2" type="ORF">ABW02_24710</name>
</gene>
<dbReference type="SMART" id="SM00857">
    <property type="entry name" value="Resolvase"/>
    <property type="match status" value="1"/>
</dbReference>
<sequence length="220" mass="25316">MNKEKNAIIYCRVSTDKEEQTTSLERQEEELLQLASKMGFEVKEIISERASGYDLDREGLLDLLSRIKEKDISSILIQDETRLGRGNARIAILHCILKENIKVYSVSSSGELTLSEADEMVLKIVSIVEEYQRKIHNLKIKRGMKRAVENGYRPDRNLKNLGDHSGRQKIDVPIEEVVKLKQNGLTFAEITSTLKGLGYSFSKATIHRRYQDYIEQRKEK</sequence>
<proteinExistence type="inferred from homology"/>
<evidence type="ECO:0000313" key="2">
    <source>
        <dbReference type="EMBL" id="KLV17402.1"/>
    </source>
</evidence>